<feature type="region of interest" description="Disordered" evidence="1">
    <location>
        <begin position="338"/>
        <end position="410"/>
    </location>
</feature>
<dbReference type="Proteomes" id="UP000235023">
    <property type="component" value="Unassembled WGS sequence"/>
</dbReference>
<feature type="compositionally biased region" description="Low complexity" evidence="1">
    <location>
        <begin position="847"/>
        <end position="861"/>
    </location>
</feature>
<feature type="region of interest" description="Disordered" evidence="1">
    <location>
        <begin position="1"/>
        <end position="61"/>
    </location>
</feature>
<organism evidence="2 3">
    <name type="scientific">Aspergillus taichungensis</name>
    <dbReference type="NCBI Taxonomy" id="482145"/>
    <lineage>
        <taxon>Eukaryota</taxon>
        <taxon>Fungi</taxon>
        <taxon>Dikarya</taxon>
        <taxon>Ascomycota</taxon>
        <taxon>Pezizomycotina</taxon>
        <taxon>Eurotiomycetes</taxon>
        <taxon>Eurotiomycetidae</taxon>
        <taxon>Eurotiales</taxon>
        <taxon>Aspergillaceae</taxon>
        <taxon>Aspergillus</taxon>
        <taxon>Aspergillus subgen. Circumdati</taxon>
    </lineage>
</organism>
<sequence>MSVISSPVSLTSTSAHFQRHEKRQRNGTRQMSTSQEKKLPAQQHSPTHQLAAQKNKRHSLCSSELPSSTIRFDDFFSVDRMVLEHPSARFSMRRICSEGPSPPMMPLPQTDGASDRRKLKKSKKHKKKAKNKSKDDNDDCHSERSGSTVNNELPADTENANGAQARDSAAEVADLSGAFEKKLTTVSSELTDTVASNVPKTDTELTPAWPVSLPAATPSAATCPVSIEVLGPSGNNTSLSSSAAELHRQTSFADSSNAQKQSTIDPPSGPVRSTSSQTEERRDCDDDKNGNISTQLVTFMNHSGRLYNLKCCSSCCCLHHLGDCCFCVFVPEGEGYDASKSGKNNAQGQDTETKGNDAMANNGTLKHPQCSQTVEEHRPSNASDGNKTLEGDHSPKMHPKFVPGTTMDGKLSPREANKFWDEMVAEEEEWGMASGDHLDEPKKPIEPGEIVAKNGNLGFIKRAQETGSNKTTEPGDILTPDGDTDEEETIKPANSVALDEAVPSGETTYPETRNEVGEAIKSAQSVTAEDKFTAGETVELNGATGLEITSEDKSDSQEVDSNGNGENTGEREISSSENHVDSNGIVASKSASAPLTKVDEIGKAQTTTGQTNAGRCSPEKVPFSFPQHSCVVPVLGTSTKLIKKPSKQDTVDVVASLGSTIEEKHEELLTAMTSLAGHLLELLGKNEFSDLSIVLRSSNEQFLPVTFKAHKILIARSPFIAALLKTPVDQIVAVSGDRFSMLQAFDLALRTMYGIPVLTGDQLKPVTLSALGYDDGTQPESFIVSTAMMDFTLCYSASGAFFQQPRVVESGIKLAVRLIDPDTIPLALWFGLDAAKFSVVFDDTAHPQPSTSGSQSTGTPPEHQPEQHPTVKELQERWSPFLVTACLEYIANKVSPDFRLFENAQLEELPDRVPEHLRSVPGTIVKSSRVKDVGFGSMPSIKEQKPSREVELVSAALICLPYKALQELFPLLDAKGVLSAGLAGRIVAAREDRRIQALRILSQQGPGVDQDDIPSDIRELGYREFFTTRLISVAGELDTVTERVTLGRTWKGLCIADQASTPTENGSSPTLPPALLS</sequence>
<gene>
    <name evidence="2" type="ORF">BDW42DRAFT_200874</name>
</gene>
<dbReference type="AlphaFoldDB" id="A0A2J5HVH9"/>
<feature type="region of interest" description="Disordered" evidence="1">
    <location>
        <begin position="238"/>
        <end position="290"/>
    </location>
</feature>
<dbReference type="OrthoDB" id="5329403at2759"/>
<dbReference type="EMBL" id="KZ559537">
    <property type="protein sequence ID" value="PLN81399.1"/>
    <property type="molecule type" value="Genomic_DNA"/>
</dbReference>
<accession>A0A2J5HVH9</accession>
<feature type="compositionally biased region" description="Basic residues" evidence="1">
    <location>
        <begin position="117"/>
        <end position="131"/>
    </location>
</feature>
<feature type="compositionally biased region" description="Basic and acidic residues" evidence="1">
    <location>
        <begin position="278"/>
        <end position="289"/>
    </location>
</feature>
<feature type="compositionally biased region" description="Polar residues" evidence="1">
    <location>
        <begin position="1"/>
        <end position="16"/>
    </location>
</feature>
<feature type="compositionally biased region" description="Polar residues" evidence="1">
    <location>
        <begin position="42"/>
        <end position="52"/>
    </location>
</feature>
<evidence type="ECO:0000256" key="1">
    <source>
        <dbReference type="SAM" id="MobiDB-lite"/>
    </source>
</evidence>
<keyword evidence="3" id="KW-1185">Reference proteome</keyword>
<name>A0A2J5HVH9_9EURO</name>
<feature type="compositionally biased region" description="Polar residues" evidence="1">
    <location>
        <begin position="341"/>
        <end position="350"/>
    </location>
</feature>
<feature type="compositionally biased region" description="Polar residues" evidence="1">
    <location>
        <begin position="359"/>
        <end position="373"/>
    </location>
</feature>
<feature type="compositionally biased region" description="Basic and acidic residues" evidence="1">
    <location>
        <begin position="132"/>
        <end position="144"/>
    </location>
</feature>
<protein>
    <recommendedName>
        <fullName evidence="4">BTB domain-containing protein</fullName>
    </recommendedName>
</protein>
<evidence type="ECO:0000313" key="2">
    <source>
        <dbReference type="EMBL" id="PLN81399.1"/>
    </source>
</evidence>
<evidence type="ECO:0008006" key="4">
    <source>
        <dbReference type="Google" id="ProtNLM"/>
    </source>
</evidence>
<feature type="compositionally biased region" description="Polar residues" evidence="1">
    <location>
        <begin position="238"/>
        <end position="277"/>
    </location>
</feature>
<feature type="region of interest" description="Disordered" evidence="1">
    <location>
        <begin position="94"/>
        <end position="169"/>
    </location>
</feature>
<feature type="region of interest" description="Disordered" evidence="1">
    <location>
        <begin position="525"/>
        <end position="593"/>
    </location>
</feature>
<feature type="region of interest" description="Disordered" evidence="1">
    <location>
        <begin position="464"/>
        <end position="488"/>
    </location>
</feature>
<feature type="compositionally biased region" description="Basic residues" evidence="1">
    <location>
        <begin position="17"/>
        <end position="26"/>
    </location>
</feature>
<feature type="compositionally biased region" description="Basic and acidic residues" evidence="1">
    <location>
        <begin position="568"/>
        <end position="580"/>
    </location>
</feature>
<evidence type="ECO:0000313" key="3">
    <source>
        <dbReference type="Proteomes" id="UP000235023"/>
    </source>
</evidence>
<feature type="region of interest" description="Disordered" evidence="1">
    <location>
        <begin position="845"/>
        <end position="871"/>
    </location>
</feature>
<reference evidence="3" key="1">
    <citation type="submission" date="2017-12" db="EMBL/GenBank/DDBJ databases">
        <authorList>
            <consortium name="DOE Joint Genome Institute"/>
            <person name="Mondo S.J."/>
            <person name="Kjaerbolling I."/>
            <person name="Vesth T.C."/>
            <person name="Frisvad J.C."/>
            <person name="Nybo J.L."/>
            <person name="Theobald S."/>
            <person name="Kuo A."/>
            <person name="Bowyer P."/>
            <person name="Matsuda Y."/>
            <person name="Lyhne E.K."/>
            <person name="Kogle M.E."/>
            <person name="Clum A."/>
            <person name="Lipzen A."/>
            <person name="Salamov A."/>
            <person name="Ngan C.Y."/>
            <person name="Daum C."/>
            <person name="Chiniquy J."/>
            <person name="Barry K."/>
            <person name="LaButti K."/>
            <person name="Haridas S."/>
            <person name="Simmons B.A."/>
            <person name="Magnuson J.K."/>
            <person name="Mortensen U.H."/>
            <person name="Larsen T.O."/>
            <person name="Grigoriev I.V."/>
            <person name="Baker S.E."/>
            <person name="Andersen M.R."/>
            <person name="Nordberg H.P."/>
            <person name="Cantor M.N."/>
            <person name="Hua S.X."/>
        </authorList>
    </citation>
    <scope>NUCLEOTIDE SEQUENCE [LARGE SCALE GENOMIC DNA]</scope>
    <source>
        <strain evidence="3">IBT 19404</strain>
    </source>
</reference>
<proteinExistence type="predicted"/>